<dbReference type="Pfam" id="PF00392">
    <property type="entry name" value="GntR"/>
    <property type="match status" value="1"/>
</dbReference>
<dbReference type="SMART" id="SM00866">
    <property type="entry name" value="UTRA"/>
    <property type="match status" value="1"/>
</dbReference>
<dbReference type="InterPro" id="IPR036390">
    <property type="entry name" value="WH_DNA-bd_sf"/>
</dbReference>
<dbReference type="Gene3D" id="3.40.1410.10">
    <property type="entry name" value="Chorismate lyase-like"/>
    <property type="match status" value="1"/>
</dbReference>
<dbReference type="SUPFAM" id="SSF46785">
    <property type="entry name" value="Winged helix' DNA-binding domain"/>
    <property type="match status" value="1"/>
</dbReference>
<protein>
    <submittedName>
        <fullName evidence="5">GntR family transcriptional regulator</fullName>
    </submittedName>
</protein>
<dbReference type="RefSeq" id="WP_111355695.1">
    <property type="nucleotide sequence ID" value="NZ_NHSK01000164.1"/>
</dbReference>
<dbReference type="InterPro" id="IPR050679">
    <property type="entry name" value="Bact_HTH_transcr_reg"/>
</dbReference>
<sequence>METRYAFVARAITAAIADGRHPVGSFLPNENDLAKQFAVSRATVRAAMQELQNSGLVSRRKSAGTRVEALPAADRTGTFSHTLGSIEAVQQFGVETVRRIQAVGEVVADDDLAARLGCRPGQRWLRISFVRLIPDDATQTPICWTDVYIHASFSAAVQARMEDHVAIFGTLLESISGRSISEIRQTITAVGVPDDLATVLRAAPQSHALSIRRQYILSPGMLAEVSLSIHPAGRYSYQSSMKRLDASPRPAEPSA</sequence>
<dbReference type="Pfam" id="PF07702">
    <property type="entry name" value="UTRA"/>
    <property type="match status" value="1"/>
</dbReference>
<evidence type="ECO:0000256" key="1">
    <source>
        <dbReference type="ARBA" id="ARBA00023015"/>
    </source>
</evidence>
<dbReference type="PANTHER" id="PTHR44846">
    <property type="entry name" value="MANNOSYL-D-GLYCERATE TRANSPORT/METABOLISM SYSTEM REPRESSOR MNGR-RELATED"/>
    <property type="match status" value="1"/>
</dbReference>
<dbReference type="EMBL" id="NPEU01000023">
    <property type="protein sequence ID" value="RAI41175.1"/>
    <property type="molecule type" value="Genomic_DNA"/>
</dbReference>
<dbReference type="PROSITE" id="PS50949">
    <property type="entry name" value="HTH_GNTR"/>
    <property type="match status" value="1"/>
</dbReference>
<accession>A0A327KUP2</accession>
<proteinExistence type="predicted"/>
<dbReference type="InterPro" id="IPR011663">
    <property type="entry name" value="UTRA"/>
</dbReference>
<comment type="caution">
    <text evidence="5">The sequence shown here is derived from an EMBL/GenBank/DDBJ whole genome shotgun (WGS) entry which is preliminary data.</text>
</comment>
<dbReference type="Gene3D" id="1.10.10.10">
    <property type="entry name" value="Winged helix-like DNA-binding domain superfamily/Winged helix DNA-binding domain"/>
    <property type="match status" value="1"/>
</dbReference>
<keyword evidence="3" id="KW-0804">Transcription</keyword>
<dbReference type="InterPro" id="IPR036388">
    <property type="entry name" value="WH-like_DNA-bd_sf"/>
</dbReference>
<keyword evidence="1" id="KW-0805">Transcription regulation</keyword>
<dbReference type="CDD" id="cd07377">
    <property type="entry name" value="WHTH_GntR"/>
    <property type="match status" value="1"/>
</dbReference>
<dbReference type="AlphaFoldDB" id="A0A327KUP2"/>
<dbReference type="PANTHER" id="PTHR44846:SF17">
    <property type="entry name" value="GNTR-FAMILY TRANSCRIPTIONAL REGULATOR"/>
    <property type="match status" value="1"/>
</dbReference>
<evidence type="ECO:0000256" key="2">
    <source>
        <dbReference type="ARBA" id="ARBA00023125"/>
    </source>
</evidence>
<evidence type="ECO:0000313" key="6">
    <source>
        <dbReference type="Proteomes" id="UP000248863"/>
    </source>
</evidence>
<name>A0A327KUP2_9BRAD</name>
<dbReference type="SUPFAM" id="SSF64288">
    <property type="entry name" value="Chorismate lyase-like"/>
    <property type="match status" value="1"/>
</dbReference>
<dbReference type="GO" id="GO:0003677">
    <property type="term" value="F:DNA binding"/>
    <property type="evidence" value="ECO:0007669"/>
    <property type="project" value="UniProtKB-KW"/>
</dbReference>
<evidence type="ECO:0000259" key="4">
    <source>
        <dbReference type="PROSITE" id="PS50949"/>
    </source>
</evidence>
<gene>
    <name evidence="5" type="ORF">CH338_03875</name>
</gene>
<evidence type="ECO:0000256" key="3">
    <source>
        <dbReference type="ARBA" id="ARBA00023163"/>
    </source>
</evidence>
<evidence type="ECO:0000313" key="5">
    <source>
        <dbReference type="EMBL" id="RAI41175.1"/>
    </source>
</evidence>
<dbReference type="GO" id="GO:0003700">
    <property type="term" value="F:DNA-binding transcription factor activity"/>
    <property type="evidence" value="ECO:0007669"/>
    <property type="project" value="InterPro"/>
</dbReference>
<keyword evidence="2" id="KW-0238">DNA-binding</keyword>
<reference evidence="5 6" key="1">
    <citation type="submission" date="2017-07" db="EMBL/GenBank/DDBJ databases">
        <title>Draft Genome Sequences of Select Purple Nonsulfur Bacteria.</title>
        <authorList>
            <person name="Lasarre B."/>
            <person name="Mckinlay J.B."/>
        </authorList>
    </citation>
    <scope>NUCLEOTIDE SEQUENCE [LARGE SCALE GENOMIC DNA]</scope>
    <source>
        <strain evidence="5 6">DSM 11907</strain>
    </source>
</reference>
<organism evidence="5 6">
    <name type="scientific">Rhodoplanes elegans</name>
    <dbReference type="NCBI Taxonomy" id="29408"/>
    <lineage>
        <taxon>Bacteria</taxon>
        <taxon>Pseudomonadati</taxon>
        <taxon>Pseudomonadota</taxon>
        <taxon>Alphaproteobacteria</taxon>
        <taxon>Hyphomicrobiales</taxon>
        <taxon>Nitrobacteraceae</taxon>
        <taxon>Rhodoplanes</taxon>
    </lineage>
</organism>
<feature type="domain" description="HTH gntR-type" evidence="4">
    <location>
        <begin position="2"/>
        <end position="70"/>
    </location>
</feature>
<keyword evidence="6" id="KW-1185">Reference proteome</keyword>
<dbReference type="OrthoDB" id="7334968at2"/>
<dbReference type="InterPro" id="IPR028978">
    <property type="entry name" value="Chorismate_lyase_/UTRA_dom_sf"/>
</dbReference>
<dbReference type="Proteomes" id="UP000248863">
    <property type="component" value="Unassembled WGS sequence"/>
</dbReference>
<dbReference type="InterPro" id="IPR000524">
    <property type="entry name" value="Tscrpt_reg_HTH_GntR"/>
</dbReference>
<dbReference type="SMART" id="SM00345">
    <property type="entry name" value="HTH_GNTR"/>
    <property type="match status" value="1"/>
</dbReference>
<dbReference type="PRINTS" id="PR00035">
    <property type="entry name" value="HTHGNTR"/>
</dbReference>
<dbReference type="GO" id="GO:0045892">
    <property type="term" value="P:negative regulation of DNA-templated transcription"/>
    <property type="evidence" value="ECO:0007669"/>
    <property type="project" value="TreeGrafter"/>
</dbReference>